<comment type="caution">
    <text evidence="2">The sequence shown here is derived from an EMBL/GenBank/DDBJ whole genome shotgun (WGS) entry which is preliminary data.</text>
</comment>
<dbReference type="GO" id="GO:0015074">
    <property type="term" value="P:DNA integration"/>
    <property type="evidence" value="ECO:0007669"/>
    <property type="project" value="InterPro"/>
</dbReference>
<sequence length="251" mass="29654">MYYYLHHRRDEGLLKMRINEIAQTRVRYGFERIFVLLRREGFLDNHKRVYRIYKACGLNLRTKRPRRSRSAAHRLERLETQAINKVWSMDFVQDALFNGERFRILTIVDNCSKICHGLLVGKSLKGSDVVGESTRACLVEGCFPERIQCDNGSEFISRDVDMWAYQNQVTLDFSRPGKPTDNPYVESFNGKFRDECLSVNWFLSLEDAREKIENFRWEYNHYRPHSSLNDLTPKEFINLQVKTSKTPLLTV</sequence>
<dbReference type="NCBIfam" id="NF033516">
    <property type="entry name" value="transpos_IS3"/>
    <property type="match status" value="1"/>
</dbReference>
<dbReference type="PANTHER" id="PTHR47515">
    <property type="entry name" value="LOW CALCIUM RESPONSE LOCUS PROTEIN T"/>
    <property type="match status" value="1"/>
</dbReference>
<organism evidence="2 3">
    <name type="scientific">Pedobacter cryoconitis</name>
    <dbReference type="NCBI Taxonomy" id="188932"/>
    <lineage>
        <taxon>Bacteria</taxon>
        <taxon>Pseudomonadati</taxon>
        <taxon>Bacteroidota</taxon>
        <taxon>Sphingobacteriia</taxon>
        <taxon>Sphingobacteriales</taxon>
        <taxon>Sphingobacteriaceae</taxon>
        <taxon>Pedobacter</taxon>
    </lineage>
</organism>
<dbReference type="AlphaFoldDB" id="A0A7W8ZK90"/>
<accession>A0A7W8ZK90</accession>
<dbReference type="SUPFAM" id="SSF53098">
    <property type="entry name" value="Ribonuclease H-like"/>
    <property type="match status" value="1"/>
</dbReference>
<dbReference type="Proteomes" id="UP000537204">
    <property type="component" value="Unassembled WGS sequence"/>
</dbReference>
<dbReference type="InterPro" id="IPR025948">
    <property type="entry name" value="HTH-like_dom"/>
</dbReference>
<dbReference type="GO" id="GO:0003676">
    <property type="term" value="F:nucleic acid binding"/>
    <property type="evidence" value="ECO:0007669"/>
    <property type="project" value="InterPro"/>
</dbReference>
<dbReference type="InterPro" id="IPR012337">
    <property type="entry name" value="RNaseH-like_sf"/>
</dbReference>
<name>A0A7W8ZK90_9SPHI</name>
<dbReference type="EMBL" id="JACHCE010000001">
    <property type="protein sequence ID" value="MBB5635308.1"/>
    <property type="molecule type" value="Genomic_DNA"/>
</dbReference>
<dbReference type="PANTHER" id="PTHR47515:SF1">
    <property type="entry name" value="BLR2054 PROTEIN"/>
    <property type="match status" value="1"/>
</dbReference>
<evidence type="ECO:0000313" key="3">
    <source>
        <dbReference type="Proteomes" id="UP000537204"/>
    </source>
</evidence>
<gene>
    <name evidence="2" type="ORF">HDE68_001193</name>
</gene>
<proteinExistence type="predicted"/>
<protein>
    <submittedName>
        <fullName evidence="2">Putative transposase</fullName>
    </submittedName>
</protein>
<evidence type="ECO:0000259" key="1">
    <source>
        <dbReference type="PROSITE" id="PS50994"/>
    </source>
</evidence>
<feature type="domain" description="Integrase catalytic" evidence="1">
    <location>
        <begin position="61"/>
        <end position="241"/>
    </location>
</feature>
<reference evidence="2 3" key="1">
    <citation type="submission" date="2020-08" db="EMBL/GenBank/DDBJ databases">
        <title>Genomic Encyclopedia of Type Strains, Phase IV (KMG-V): Genome sequencing to study the core and pangenomes of soil and plant-associated prokaryotes.</title>
        <authorList>
            <person name="Whitman W."/>
        </authorList>
    </citation>
    <scope>NUCLEOTIDE SEQUENCE [LARGE SCALE GENOMIC DNA]</scope>
    <source>
        <strain evidence="2 3">S3M1</strain>
    </source>
</reference>
<dbReference type="InterPro" id="IPR001584">
    <property type="entry name" value="Integrase_cat-core"/>
</dbReference>
<dbReference type="Pfam" id="PF13683">
    <property type="entry name" value="rve_3"/>
    <property type="match status" value="1"/>
</dbReference>
<dbReference type="Gene3D" id="3.30.420.10">
    <property type="entry name" value="Ribonuclease H-like superfamily/Ribonuclease H"/>
    <property type="match status" value="1"/>
</dbReference>
<dbReference type="PROSITE" id="PS50994">
    <property type="entry name" value="INTEGRASE"/>
    <property type="match status" value="1"/>
</dbReference>
<dbReference type="InterPro" id="IPR048020">
    <property type="entry name" value="Transpos_IS3"/>
</dbReference>
<dbReference type="Pfam" id="PF13276">
    <property type="entry name" value="HTH_21"/>
    <property type="match status" value="1"/>
</dbReference>
<dbReference type="InterPro" id="IPR036397">
    <property type="entry name" value="RNaseH_sf"/>
</dbReference>
<evidence type="ECO:0000313" key="2">
    <source>
        <dbReference type="EMBL" id="MBB5635308.1"/>
    </source>
</evidence>